<sequence length="87" mass="10250">MGQADFLDEPPHSEHLTEYDRAHFETYLRLLDAEADAAHWAEAVRMIFGLDPEEQPDRAQHIHQTHLARAHWMTENGYRDLLRSAYH</sequence>
<proteinExistence type="predicted"/>
<dbReference type="OrthoDB" id="9811330at2"/>
<accession>A0A0D7F2P4</accession>
<dbReference type="Pfam" id="PF10074">
    <property type="entry name" value="RovC_DNA-bd"/>
    <property type="match status" value="1"/>
</dbReference>
<protein>
    <recommendedName>
        <fullName evidence="1">T6SS Transcription factor RovC-like DNA binding domain-containing protein</fullName>
    </recommendedName>
</protein>
<dbReference type="EMBL" id="JXXE01000090">
    <property type="protein sequence ID" value="KIZ47348.1"/>
    <property type="molecule type" value="Genomic_DNA"/>
</dbReference>
<dbReference type="PATRIC" id="fig|1076.23.peg.52"/>
<name>A0A0D7F2P4_RHOPL</name>
<organism evidence="2 3">
    <name type="scientific">Rhodopseudomonas palustris</name>
    <dbReference type="NCBI Taxonomy" id="1076"/>
    <lineage>
        <taxon>Bacteria</taxon>
        <taxon>Pseudomonadati</taxon>
        <taxon>Pseudomonadota</taxon>
        <taxon>Alphaproteobacteria</taxon>
        <taxon>Hyphomicrobiales</taxon>
        <taxon>Nitrobacteraceae</taxon>
        <taxon>Rhodopseudomonas</taxon>
    </lineage>
</organism>
<gene>
    <name evidence="2" type="ORF">OO17_04845</name>
</gene>
<dbReference type="AlphaFoldDB" id="A0A0D7F2P4"/>
<comment type="caution">
    <text evidence="2">The sequence shown here is derived from an EMBL/GenBank/DDBJ whole genome shotgun (WGS) entry which is preliminary data.</text>
</comment>
<reference evidence="2 3" key="1">
    <citation type="submission" date="2014-11" db="EMBL/GenBank/DDBJ databases">
        <title>Genomics and ecophysiology of heterotrophic nitrogen fixing bacteria isolated from estuarine surface water.</title>
        <authorList>
            <person name="Bentzon-Tilia M."/>
            <person name="Severin I."/>
            <person name="Hansen L.H."/>
            <person name="Riemann L."/>
        </authorList>
    </citation>
    <scope>NUCLEOTIDE SEQUENCE [LARGE SCALE GENOMIC DNA]</scope>
    <source>
        <strain evidence="2 3">BAL398</strain>
    </source>
</reference>
<dbReference type="Proteomes" id="UP000032515">
    <property type="component" value="Unassembled WGS sequence"/>
</dbReference>
<evidence type="ECO:0000313" key="3">
    <source>
        <dbReference type="Proteomes" id="UP000032515"/>
    </source>
</evidence>
<feature type="domain" description="T6SS Transcription factor RovC-like DNA binding" evidence="1">
    <location>
        <begin position="10"/>
        <end position="83"/>
    </location>
</feature>
<evidence type="ECO:0000313" key="2">
    <source>
        <dbReference type="EMBL" id="KIZ47348.1"/>
    </source>
</evidence>
<dbReference type="InterPro" id="IPR018754">
    <property type="entry name" value="RovC-like_DNA-bd"/>
</dbReference>
<evidence type="ECO:0000259" key="1">
    <source>
        <dbReference type="Pfam" id="PF10074"/>
    </source>
</evidence>